<keyword evidence="2" id="KW-1185">Reference proteome</keyword>
<accession>A0ABS7TH43</accession>
<reference evidence="1" key="1">
    <citation type="submission" date="2021-09" db="EMBL/GenBank/DDBJ databases">
        <authorList>
            <person name="Wu T."/>
            <person name="Guo S.Z."/>
        </authorList>
    </citation>
    <scope>NUCLEOTIDE SEQUENCE</scope>
    <source>
        <strain evidence="1">RSS-23</strain>
    </source>
</reference>
<dbReference type="RefSeq" id="WP_223629845.1">
    <property type="nucleotide sequence ID" value="NZ_JAIQDJ010000020.1"/>
</dbReference>
<evidence type="ECO:0000313" key="2">
    <source>
        <dbReference type="Proteomes" id="UP001430290"/>
    </source>
</evidence>
<proteinExistence type="predicted"/>
<organism evidence="1 2">
    <name type="scientific">Thermomonas beijingensis</name>
    <dbReference type="NCBI Taxonomy" id="2872701"/>
    <lineage>
        <taxon>Bacteria</taxon>
        <taxon>Pseudomonadati</taxon>
        <taxon>Pseudomonadota</taxon>
        <taxon>Gammaproteobacteria</taxon>
        <taxon>Lysobacterales</taxon>
        <taxon>Lysobacteraceae</taxon>
        <taxon>Thermomonas</taxon>
    </lineage>
</organism>
<dbReference type="Proteomes" id="UP001430290">
    <property type="component" value="Unassembled WGS sequence"/>
</dbReference>
<sequence>MNTNEFIRTDIETLRKVAAADGAATPHVYDELADDRLVQHAANAMREKLALARSRGRGGWWDNTDCTIEHLRSLLRDHVEKGDMRDVLNLAAMVYVREIADMRPNT</sequence>
<protein>
    <submittedName>
        <fullName evidence="1">Uncharacterized protein</fullName>
    </submittedName>
</protein>
<evidence type="ECO:0000313" key="1">
    <source>
        <dbReference type="EMBL" id="MBZ4187176.1"/>
    </source>
</evidence>
<comment type="caution">
    <text evidence="1">The sequence shown here is derived from an EMBL/GenBank/DDBJ whole genome shotgun (WGS) entry which is preliminary data.</text>
</comment>
<gene>
    <name evidence="1" type="ORF">K7B09_12680</name>
</gene>
<dbReference type="EMBL" id="JAIQDJ010000020">
    <property type="protein sequence ID" value="MBZ4187176.1"/>
    <property type="molecule type" value="Genomic_DNA"/>
</dbReference>
<name>A0ABS7TH43_9GAMM</name>